<protein>
    <submittedName>
        <fullName evidence="3">Uncharacterized protein LOC106761289</fullName>
    </submittedName>
</protein>
<dbReference type="AlphaFoldDB" id="A0A1S3U2S3"/>
<keyword evidence="2" id="KW-1185">Reference proteome</keyword>
<dbReference type="RefSeq" id="XP_014500311.1">
    <property type="nucleotide sequence ID" value="XM_014644825.2"/>
</dbReference>
<dbReference type="KEGG" id="vra:106761289"/>
<evidence type="ECO:0000313" key="2">
    <source>
        <dbReference type="Proteomes" id="UP000087766"/>
    </source>
</evidence>
<organism evidence="2 3">
    <name type="scientific">Vigna radiata var. radiata</name>
    <name type="common">Mung bean</name>
    <name type="synonym">Phaseolus aureus</name>
    <dbReference type="NCBI Taxonomy" id="3916"/>
    <lineage>
        <taxon>Eukaryota</taxon>
        <taxon>Viridiplantae</taxon>
        <taxon>Streptophyta</taxon>
        <taxon>Embryophyta</taxon>
        <taxon>Tracheophyta</taxon>
        <taxon>Spermatophyta</taxon>
        <taxon>Magnoliopsida</taxon>
        <taxon>eudicotyledons</taxon>
        <taxon>Gunneridae</taxon>
        <taxon>Pentapetalae</taxon>
        <taxon>rosids</taxon>
        <taxon>fabids</taxon>
        <taxon>Fabales</taxon>
        <taxon>Fabaceae</taxon>
        <taxon>Papilionoideae</taxon>
        <taxon>50 kb inversion clade</taxon>
        <taxon>NPAAA clade</taxon>
        <taxon>indigoferoid/millettioid clade</taxon>
        <taxon>Phaseoleae</taxon>
        <taxon>Vigna</taxon>
    </lineage>
</organism>
<gene>
    <name evidence="3" type="primary">LOC106761289</name>
</gene>
<evidence type="ECO:0000313" key="3">
    <source>
        <dbReference type="RefSeq" id="XP_014500311.1"/>
    </source>
</evidence>
<keyword evidence="1" id="KW-0472">Membrane</keyword>
<evidence type="ECO:0000256" key="1">
    <source>
        <dbReference type="SAM" id="Phobius"/>
    </source>
</evidence>
<keyword evidence="1" id="KW-0812">Transmembrane</keyword>
<reference evidence="2" key="1">
    <citation type="journal article" date="2014" name="Nat. Commun.">
        <title>Genome sequence of mungbean and insights into evolution within Vigna species.</title>
        <authorList>
            <person name="Kang Y.J."/>
            <person name="Kim S.K."/>
            <person name="Kim M.Y."/>
            <person name="Lestari P."/>
            <person name="Kim K.H."/>
            <person name="Ha B.K."/>
            <person name="Jun T.H."/>
            <person name="Hwang W.J."/>
            <person name="Lee T."/>
            <person name="Lee J."/>
            <person name="Shim S."/>
            <person name="Yoon M.Y."/>
            <person name="Jang Y.E."/>
            <person name="Han K.S."/>
            <person name="Taeprayoon P."/>
            <person name="Yoon N."/>
            <person name="Somta P."/>
            <person name="Tanya P."/>
            <person name="Kim K.S."/>
            <person name="Gwag J.G."/>
            <person name="Moon J.K."/>
            <person name="Lee Y.H."/>
            <person name="Park B.S."/>
            <person name="Bombarely A."/>
            <person name="Doyle J.J."/>
            <person name="Jackson S.A."/>
            <person name="Schafleitner R."/>
            <person name="Srinives P."/>
            <person name="Varshney R.K."/>
            <person name="Lee S.H."/>
        </authorList>
    </citation>
    <scope>NUCLEOTIDE SEQUENCE [LARGE SCALE GENOMIC DNA]</scope>
    <source>
        <strain evidence="2">cv. VC1973A</strain>
    </source>
</reference>
<accession>A0A1S3U2S3</accession>
<proteinExistence type="predicted"/>
<dbReference type="OrthoDB" id="783284at2759"/>
<dbReference type="GeneID" id="106761289"/>
<dbReference type="Proteomes" id="UP000087766">
    <property type="component" value="Chromosome 5"/>
</dbReference>
<keyword evidence="1" id="KW-1133">Transmembrane helix</keyword>
<name>A0A1S3U2S3_VIGRR</name>
<sequence>MACLRFSQAALPQAQLGLGFPSPPQFLSIAPPLKFSLSSSTFRCKVFRRLKVNQRLLTVFATNRNSVDGKSPKEGSDVNETSNASQGPPLLTILAGFFVLFVVCWSIWSIIAWLISLIVTAPAPK</sequence>
<reference evidence="3" key="2">
    <citation type="submission" date="2025-08" db="UniProtKB">
        <authorList>
            <consortium name="RefSeq"/>
        </authorList>
    </citation>
    <scope>IDENTIFICATION</scope>
    <source>
        <tissue evidence="3">Leaf</tissue>
    </source>
</reference>
<feature type="transmembrane region" description="Helical" evidence="1">
    <location>
        <begin position="90"/>
        <end position="119"/>
    </location>
</feature>